<organism evidence="1 2">
    <name type="scientific">Amycolatopsis minnesotensis</name>
    <dbReference type="NCBI Taxonomy" id="337894"/>
    <lineage>
        <taxon>Bacteria</taxon>
        <taxon>Bacillati</taxon>
        <taxon>Actinomycetota</taxon>
        <taxon>Actinomycetes</taxon>
        <taxon>Pseudonocardiales</taxon>
        <taxon>Pseudonocardiaceae</taxon>
        <taxon>Amycolatopsis</taxon>
    </lineage>
</organism>
<sequence>MGDFTIYNVSGHFTAERLSAREQDLIADICEAGNEESHQNERVLAEAKS</sequence>
<protein>
    <submittedName>
        <fullName evidence="1">Uncharacterized protein</fullName>
    </submittedName>
</protein>
<accession>A0ABP5E2M9</accession>
<proteinExistence type="predicted"/>
<dbReference type="RefSeq" id="WP_344430666.1">
    <property type="nucleotide sequence ID" value="NZ_BAAANN010000051.1"/>
</dbReference>
<name>A0ABP5E2M9_9PSEU</name>
<gene>
    <name evidence="1" type="ORF">GCM10009754_79170</name>
</gene>
<dbReference type="Proteomes" id="UP001501116">
    <property type="component" value="Unassembled WGS sequence"/>
</dbReference>
<keyword evidence="2" id="KW-1185">Reference proteome</keyword>
<comment type="caution">
    <text evidence="1">The sequence shown here is derived from an EMBL/GenBank/DDBJ whole genome shotgun (WGS) entry which is preliminary data.</text>
</comment>
<reference evidence="2" key="1">
    <citation type="journal article" date="2019" name="Int. J. Syst. Evol. Microbiol.">
        <title>The Global Catalogue of Microorganisms (GCM) 10K type strain sequencing project: providing services to taxonomists for standard genome sequencing and annotation.</title>
        <authorList>
            <consortium name="The Broad Institute Genomics Platform"/>
            <consortium name="The Broad Institute Genome Sequencing Center for Infectious Disease"/>
            <person name="Wu L."/>
            <person name="Ma J."/>
        </authorList>
    </citation>
    <scope>NUCLEOTIDE SEQUENCE [LARGE SCALE GENOMIC DNA]</scope>
    <source>
        <strain evidence="2">JCM 14545</strain>
    </source>
</reference>
<dbReference type="EMBL" id="BAAANN010000051">
    <property type="protein sequence ID" value="GAA1989109.1"/>
    <property type="molecule type" value="Genomic_DNA"/>
</dbReference>
<evidence type="ECO:0000313" key="1">
    <source>
        <dbReference type="EMBL" id="GAA1989109.1"/>
    </source>
</evidence>
<evidence type="ECO:0000313" key="2">
    <source>
        <dbReference type="Proteomes" id="UP001501116"/>
    </source>
</evidence>